<proteinExistence type="predicted"/>
<name>A0A915L103_ROMCU</name>
<dbReference type="AlphaFoldDB" id="A0A915L103"/>
<keyword evidence="1" id="KW-1185">Reference proteome</keyword>
<evidence type="ECO:0000313" key="2">
    <source>
        <dbReference type="WBParaSite" id="nRc.2.0.1.t44146-RA"/>
    </source>
</evidence>
<dbReference type="WBParaSite" id="nRc.2.0.1.t44146-RA">
    <property type="protein sequence ID" value="nRc.2.0.1.t44146-RA"/>
    <property type="gene ID" value="nRc.2.0.1.g44146"/>
</dbReference>
<evidence type="ECO:0000313" key="1">
    <source>
        <dbReference type="Proteomes" id="UP000887565"/>
    </source>
</evidence>
<protein>
    <submittedName>
        <fullName evidence="2">Uncharacterized protein</fullName>
    </submittedName>
</protein>
<dbReference type="Proteomes" id="UP000887565">
    <property type="component" value="Unplaced"/>
</dbReference>
<accession>A0A915L103</accession>
<sequence>MQGGFMFDGDRVPEEIWEWIILALIPRWLQEYDASDVFMAISKAYSYIVKEKAIIHLSFVIICHIIVVIRVTPSSWIEVQHQDHAKV</sequence>
<organism evidence="1 2">
    <name type="scientific">Romanomermis culicivorax</name>
    <name type="common">Nematode worm</name>
    <dbReference type="NCBI Taxonomy" id="13658"/>
    <lineage>
        <taxon>Eukaryota</taxon>
        <taxon>Metazoa</taxon>
        <taxon>Ecdysozoa</taxon>
        <taxon>Nematoda</taxon>
        <taxon>Enoplea</taxon>
        <taxon>Dorylaimia</taxon>
        <taxon>Mermithida</taxon>
        <taxon>Mermithoidea</taxon>
        <taxon>Mermithidae</taxon>
        <taxon>Romanomermis</taxon>
    </lineage>
</organism>
<reference evidence="2" key="1">
    <citation type="submission" date="2022-11" db="UniProtKB">
        <authorList>
            <consortium name="WormBaseParasite"/>
        </authorList>
    </citation>
    <scope>IDENTIFICATION</scope>
</reference>